<feature type="chain" id="PRO_5047408353" evidence="1">
    <location>
        <begin position="24"/>
        <end position="596"/>
    </location>
</feature>
<dbReference type="PANTHER" id="PTHR35399">
    <property type="entry name" value="SLR8030 PROTEIN"/>
    <property type="match status" value="1"/>
</dbReference>
<evidence type="ECO:0000256" key="1">
    <source>
        <dbReference type="SAM" id="SignalP"/>
    </source>
</evidence>
<name>A0ABS4I897_9BACL</name>
<keyword evidence="3" id="KW-1185">Reference proteome</keyword>
<dbReference type="Pfam" id="PF05787">
    <property type="entry name" value="PhoX"/>
    <property type="match status" value="1"/>
</dbReference>
<dbReference type="InterPro" id="IPR008557">
    <property type="entry name" value="PhoX"/>
</dbReference>
<organism evidence="2 3">
    <name type="scientific">Paenibacillus aceris</name>
    <dbReference type="NCBI Taxonomy" id="869555"/>
    <lineage>
        <taxon>Bacteria</taxon>
        <taxon>Bacillati</taxon>
        <taxon>Bacillota</taxon>
        <taxon>Bacilli</taxon>
        <taxon>Bacillales</taxon>
        <taxon>Paenibacillaceae</taxon>
        <taxon>Paenibacillus</taxon>
    </lineage>
</organism>
<feature type="signal peptide" evidence="1">
    <location>
        <begin position="1"/>
        <end position="23"/>
    </location>
</feature>
<gene>
    <name evidence="2" type="ORF">J2Z65_006420</name>
</gene>
<comment type="caution">
    <text evidence="2">The sequence shown here is derived from an EMBL/GenBank/DDBJ whole genome shotgun (WGS) entry which is preliminary data.</text>
</comment>
<proteinExistence type="predicted"/>
<evidence type="ECO:0000313" key="3">
    <source>
        <dbReference type="Proteomes" id="UP001519344"/>
    </source>
</evidence>
<accession>A0ABS4I897</accession>
<dbReference type="EMBL" id="JAGGKV010000029">
    <property type="protein sequence ID" value="MBP1967156.1"/>
    <property type="molecule type" value="Genomic_DNA"/>
</dbReference>
<evidence type="ECO:0000313" key="2">
    <source>
        <dbReference type="EMBL" id="MBP1967156.1"/>
    </source>
</evidence>
<dbReference type="PANTHER" id="PTHR35399:SF2">
    <property type="entry name" value="DUF839 DOMAIN-CONTAINING PROTEIN"/>
    <property type="match status" value="1"/>
</dbReference>
<protein>
    <submittedName>
        <fullName evidence="2">Secreted PhoX family phosphatase</fullName>
    </submittedName>
</protein>
<dbReference type="Proteomes" id="UP001519344">
    <property type="component" value="Unassembled WGS sequence"/>
</dbReference>
<sequence length="596" mass="65225">MKKFIIPALAASFVLSSVGSVLAAPHDQQKIKSVDFIGMDAPKTDQEKNNLMYSKASVEVTYVDGSKKTLPLSYETLFRPGDVINGKTAGITMNANGEIMTKADGTPYVSTAPDMNSLMKVPGLQENTYYMISHYESMPKNENGLENPGTMSLSTVKMDPATGKLTVVDIKPIDFSAVHGIWKPCAGLLTPWNTHLGSEETDPDARAHEANPSKSPVTNFMKNYYNDPTMIGNPYYYGHVPEVMVSANGDTSVVKHYSMGRMAFERVKVMPDNRTVIYGVDSNPGGFFMYVADKAQDLSAGTLYAAKWIQTSTDNEVSANLEWIKLGHASDAEIQQLAETKKFSDIFDVTDDAVKGKAEGYTPVKTPANGKKVEWLKVKSGMEKAAAFLETHRYAAYVGSTVEFNKMEGLDFNEKDNKAYLAISYQENTMLAEPTAPADDIQLPKISAGGVYELSFQPNRKTQDGEKIDSHYVPVSMAGLVMGEDLATPDADGNKANVDKIANPDNLVYSPKMRTLFIAEDSDNHENCYTWAYNVDTKKLSRILSVPGGGESTGLQMIDNLDGFTYLMNSSQNPGYVGYFAGLPSLDGDIKAKKDK</sequence>
<keyword evidence="1" id="KW-0732">Signal</keyword>
<reference evidence="2 3" key="1">
    <citation type="submission" date="2021-03" db="EMBL/GenBank/DDBJ databases">
        <title>Genomic Encyclopedia of Type Strains, Phase IV (KMG-IV): sequencing the most valuable type-strain genomes for metagenomic binning, comparative biology and taxonomic classification.</title>
        <authorList>
            <person name="Goeker M."/>
        </authorList>
    </citation>
    <scope>NUCLEOTIDE SEQUENCE [LARGE SCALE GENOMIC DNA]</scope>
    <source>
        <strain evidence="2 3">DSM 24950</strain>
    </source>
</reference>
<dbReference type="RefSeq" id="WP_338111666.1">
    <property type="nucleotide sequence ID" value="NZ_JAAOZR010000014.1"/>
</dbReference>